<proteinExistence type="predicted"/>
<protein>
    <submittedName>
        <fullName evidence="1">Uncharacterized protein</fullName>
    </submittedName>
</protein>
<keyword evidence="2" id="KW-1185">Reference proteome</keyword>
<evidence type="ECO:0000313" key="2">
    <source>
        <dbReference type="Proteomes" id="UP001054945"/>
    </source>
</evidence>
<evidence type="ECO:0000313" key="1">
    <source>
        <dbReference type="EMBL" id="GIX99430.1"/>
    </source>
</evidence>
<dbReference type="AlphaFoldDB" id="A0AAV4PR80"/>
<gene>
    <name evidence="1" type="ORF">CEXT_657271</name>
</gene>
<organism evidence="1 2">
    <name type="scientific">Caerostris extrusa</name>
    <name type="common">Bark spider</name>
    <name type="synonym">Caerostris bankana</name>
    <dbReference type="NCBI Taxonomy" id="172846"/>
    <lineage>
        <taxon>Eukaryota</taxon>
        <taxon>Metazoa</taxon>
        <taxon>Ecdysozoa</taxon>
        <taxon>Arthropoda</taxon>
        <taxon>Chelicerata</taxon>
        <taxon>Arachnida</taxon>
        <taxon>Araneae</taxon>
        <taxon>Araneomorphae</taxon>
        <taxon>Entelegynae</taxon>
        <taxon>Araneoidea</taxon>
        <taxon>Araneidae</taxon>
        <taxon>Caerostris</taxon>
    </lineage>
</organism>
<accession>A0AAV4PR80</accession>
<sequence>MVIKLREWIFKVITLGQCWLCVVISDGIFKRKDQIMIQPAVINFNKVEILGITAVDPNTLSEILCISKLYDEDLKMFGHPVSYSSEEVMGKALNLNCI</sequence>
<comment type="caution">
    <text evidence="1">The sequence shown here is derived from an EMBL/GenBank/DDBJ whole genome shotgun (WGS) entry which is preliminary data.</text>
</comment>
<dbReference type="EMBL" id="BPLR01005046">
    <property type="protein sequence ID" value="GIX99430.1"/>
    <property type="molecule type" value="Genomic_DNA"/>
</dbReference>
<reference evidence="1 2" key="1">
    <citation type="submission" date="2021-06" db="EMBL/GenBank/DDBJ databases">
        <title>Caerostris extrusa draft genome.</title>
        <authorList>
            <person name="Kono N."/>
            <person name="Arakawa K."/>
        </authorList>
    </citation>
    <scope>NUCLEOTIDE SEQUENCE [LARGE SCALE GENOMIC DNA]</scope>
</reference>
<name>A0AAV4PR80_CAEEX</name>
<dbReference type="Proteomes" id="UP001054945">
    <property type="component" value="Unassembled WGS sequence"/>
</dbReference>